<keyword evidence="2" id="KW-0812">Transmembrane</keyword>
<feature type="domain" description="DUF4767" evidence="3">
    <location>
        <begin position="174"/>
        <end position="244"/>
    </location>
</feature>
<dbReference type="InterPro" id="IPR031927">
    <property type="entry name" value="DUF4767"/>
</dbReference>
<keyword evidence="2" id="KW-1133">Transmembrane helix</keyword>
<feature type="compositionally biased region" description="Basic and acidic residues" evidence="1">
    <location>
        <begin position="89"/>
        <end position="100"/>
    </location>
</feature>
<keyword evidence="5" id="KW-1185">Reference proteome</keyword>
<dbReference type="Pfam" id="PF15983">
    <property type="entry name" value="DUF4767"/>
    <property type="match status" value="1"/>
</dbReference>
<evidence type="ECO:0000313" key="5">
    <source>
        <dbReference type="Proteomes" id="UP000245369"/>
    </source>
</evidence>
<feature type="region of interest" description="Disordered" evidence="1">
    <location>
        <begin position="89"/>
        <end position="129"/>
    </location>
</feature>
<evidence type="ECO:0000256" key="2">
    <source>
        <dbReference type="SAM" id="Phobius"/>
    </source>
</evidence>
<proteinExistence type="predicted"/>
<evidence type="ECO:0000256" key="1">
    <source>
        <dbReference type="SAM" id="MobiDB-lite"/>
    </source>
</evidence>
<dbReference type="EMBL" id="CP029490">
    <property type="protein sequence ID" value="AWN21272.1"/>
    <property type="molecule type" value="Genomic_DNA"/>
</dbReference>
<feature type="compositionally biased region" description="Low complexity" evidence="1">
    <location>
        <begin position="101"/>
        <end position="115"/>
    </location>
</feature>
<dbReference type="RefSeq" id="WP_028798467.1">
    <property type="nucleotide sequence ID" value="NZ_CP029490.1"/>
</dbReference>
<sequence>MKGETWMKKLSPKELAWVRKFEEINHRKPTTRERRAAFAQRKKALRKKRAGLSNTSKVLITVLIFTLLVVLTILVLQLRDDKKELAQSRKEAQLTKKDGSSSKSGASSGSTSSSISRKDSENSSSSSSEVYSQERKSKYWNSDKAASLADFIDYWGQKMNQPDYKEISVDLPVYWKDGSELSRDETIVDGYEYWYGDNKVHRYIFVIDSTGKGKVLYSQDNSGSKYTVTETDNIALKNGFDKIIKGAKF</sequence>
<accession>A0ABM6W8A2</accession>
<gene>
    <name evidence="4" type="ORF">DK182_07890</name>
</gene>
<keyword evidence="2" id="KW-0472">Membrane</keyword>
<reference evidence="4 5" key="1">
    <citation type="submission" date="2018-05" db="EMBL/GenBank/DDBJ databases">
        <title>Complete genome sequences of Streptococcus sobrinus.</title>
        <authorList>
            <person name="Sales M."/>
            <person name="Jensen P.A."/>
        </authorList>
    </citation>
    <scope>NUCLEOTIDE SEQUENCE [LARGE SCALE GENOMIC DNA]</scope>
    <source>
        <strain evidence="4 5">SL1</strain>
    </source>
</reference>
<name>A0ABM6W8A2_9STRE</name>
<feature type="transmembrane region" description="Helical" evidence="2">
    <location>
        <begin position="58"/>
        <end position="78"/>
    </location>
</feature>
<organism evidence="4 5">
    <name type="scientific">Streptococcus sobrinus</name>
    <dbReference type="NCBI Taxonomy" id="1310"/>
    <lineage>
        <taxon>Bacteria</taxon>
        <taxon>Bacillati</taxon>
        <taxon>Bacillota</taxon>
        <taxon>Bacilli</taxon>
        <taxon>Lactobacillales</taxon>
        <taxon>Streptococcaceae</taxon>
        <taxon>Streptococcus</taxon>
    </lineage>
</organism>
<evidence type="ECO:0000313" key="4">
    <source>
        <dbReference type="EMBL" id="AWN21272.1"/>
    </source>
</evidence>
<protein>
    <submittedName>
        <fullName evidence="4">DUF4767 domain-containing protein</fullName>
    </submittedName>
</protein>
<dbReference type="GeneID" id="93924427"/>
<dbReference type="Proteomes" id="UP000245369">
    <property type="component" value="Chromosome"/>
</dbReference>
<evidence type="ECO:0000259" key="3">
    <source>
        <dbReference type="Pfam" id="PF15983"/>
    </source>
</evidence>